<evidence type="ECO:0000256" key="1">
    <source>
        <dbReference type="SAM" id="MobiDB-lite"/>
    </source>
</evidence>
<sequence length="23" mass="2680">MPKSRFSAQIDLVRGDFEEKTKP</sequence>
<reference evidence="2" key="2">
    <citation type="journal article" date="2015" name="Data Brief">
        <title>Shoot transcriptome of the giant reed, Arundo donax.</title>
        <authorList>
            <person name="Barrero R.A."/>
            <person name="Guerrero F.D."/>
            <person name="Moolhuijzen P."/>
            <person name="Goolsby J.A."/>
            <person name="Tidwell J."/>
            <person name="Bellgard S.E."/>
            <person name="Bellgard M.I."/>
        </authorList>
    </citation>
    <scope>NUCLEOTIDE SEQUENCE</scope>
    <source>
        <tissue evidence="2">Shoot tissue taken approximately 20 cm above the soil surface</tissue>
    </source>
</reference>
<feature type="compositionally biased region" description="Basic and acidic residues" evidence="1">
    <location>
        <begin position="13"/>
        <end position="23"/>
    </location>
</feature>
<dbReference type="EMBL" id="GBRH01172164">
    <property type="protein sequence ID" value="JAE25732.1"/>
    <property type="molecule type" value="Transcribed_RNA"/>
</dbReference>
<dbReference type="AlphaFoldDB" id="A0A0A9GMM5"/>
<reference evidence="2" key="1">
    <citation type="submission" date="2014-09" db="EMBL/GenBank/DDBJ databases">
        <authorList>
            <person name="Magalhaes I.L.F."/>
            <person name="Oliveira U."/>
            <person name="Santos F.R."/>
            <person name="Vidigal T.H.D.A."/>
            <person name="Brescovit A.D."/>
            <person name="Santos A.J."/>
        </authorList>
    </citation>
    <scope>NUCLEOTIDE SEQUENCE</scope>
    <source>
        <tissue evidence="2">Shoot tissue taken approximately 20 cm above the soil surface</tissue>
    </source>
</reference>
<protein>
    <submittedName>
        <fullName evidence="2">Uncharacterized protein</fullName>
    </submittedName>
</protein>
<name>A0A0A9GMM5_ARUDO</name>
<feature type="region of interest" description="Disordered" evidence="1">
    <location>
        <begin position="1"/>
        <end position="23"/>
    </location>
</feature>
<organism evidence="2">
    <name type="scientific">Arundo donax</name>
    <name type="common">Giant reed</name>
    <name type="synonym">Donax arundinaceus</name>
    <dbReference type="NCBI Taxonomy" id="35708"/>
    <lineage>
        <taxon>Eukaryota</taxon>
        <taxon>Viridiplantae</taxon>
        <taxon>Streptophyta</taxon>
        <taxon>Embryophyta</taxon>
        <taxon>Tracheophyta</taxon>
        <taxon>Spermatophyta</taxon>
        <taxon>Magnoliopsida</taxon>
        <taxon>Liliopsida</taxon>
        <taxon>Poales</taxon>
        <taxon>Poaceae</taxon>
        <taxon>PACMAD clade</taxon>
        <taxon>Arundinoideae</taxon>
        <taxon>Arundineae</taxon>
        <taxon>Arundo</taxon>
    </lineage>
</organism>
<evidence type="ECO:0000313" key="2">
    <source>
        <dbReference type="EMBL" id="JAE25732.1"/>
    </source>
</evidence>
<proteinExistence type="predicted"/>
<accession>A0A0A9GMM5</accession>